<evidence type="ECO:0000256" key="1">
    <source>
        <dbReference type="SAM" id="SignalP"/>
    </source>
</evidence>
<feature type="signal peptide" evidence="1">
    <location>
        <begin position="1"/>
        <end position="21"/>
    </location>
</feature>
<accession>A0A239KKT6</accession>
<dbReference type="Proteomes" id="UP000198281">
    <property type="component" value="Unassembled WGS sequence"/>
</dbReference>
<keyword evidence="1" id="KW-0732">Signal</keyword>
<evidence type="ECO:0000313" key="2">
    <source>
        <dbReference type="EMBL" id="SNT17794.1"/>
    </source>
</evidence>
<dbReference type="EMBL" id="FZOS01000053">
    <property type="protein sequence ID" value="SNT17794.1"/>
    <property type="molecule type" value="Genomic_DNA"/>
</dbReference>
<protein>
    <submittedName>
        <fullName evidence="2">Uncharacterized protein</fullName>
    </submittedName>
</protein>
<organism evidence="2 3">
    <name type="scientific">Edaphosphingomonas laterariae</name>
    <dbReference type="NCBI Taxonomy" id="861865"/>
    <lineage>
        <taxon>Bacteria</taxon>
        <taxon>Pseudomonadati</taxon>
        <taxon>Pseudomonadota</taxon>
        <taxon>Alphaproteobacteria</taxon>
        <taxon>Sphingomonadales</taxon>
        <taxon>Rhizorhabdaceae</taxon>
        <taxon>Edaphosphingomonas</taxon>
    </lineage>
</organism>
<proteinExistence type="predicted"/>
<dbReference type="OrthoDB" id="7796491at2"/>
<gene>
    <name evidence="2" type="ORF">SAMN06295912_1534</name>
</gene>
<keyword evidence="3" id="KW-1185">Reference proteome</keyword>
<sequence>MKHISHGMMAAMLIAVAPAMAHSPAAQTSEDSRQLDAAWDEFQQAASDSAAFVRQHPFFKDAENRASAYAYLSSMLLARIEEDIVFDGDFPYFRVLDHRIREGGDNPDQRYLMASLNGGETYRVWGKLGKNRRLDFQIYAGDPFVAGSGGRSASAISFEQLKVEPDGTFELWLSPDKRPGNWMDNPKDANQLWVRQIFSDWSNETPGDVHIDRVGHEGDLKPVLSDAAMARRLRKAAADLRTHVRVWPTMVGARYLNRPPNTISQPTDPSALGGVPGRFMVAGNFDLAPDEALIVRTWPASGNYQGIQLADLWFSSLEYGNRQTSLTGDQAIKSKDGSYYFVIAGRDPGVANWLDTTGRRRGAILLRFDGMKETTFDPARYPTATKVKLADLRQHLPADIPAVGPEQRSAEIAARRRHVQLRFGN</sequence>
<evidence type="ECO:0000313" key="3">
    <source>
        <dbReference type="Proteomes" id="UP000198281"/>
    </source>
</evidence>
<dbReference type="RefSeq" id="WP_089221366.1">
    <property type="nucleotide sequence ID" value="NZ_FZOS01000053.1"/>
</dbReference>
<feature type="chain" id="PRO_5012918510" evidence="1">
    <location>
        <begin position="22"/>
        <end position="425"/>
    </location>
</feature>
<reference evidence="3" key="1">
    <citation type="submission" date="2017-06" db="EMBL/GenBank/DDBJ databases">
        <authorList>
            <person name="Varghese N."/>
            <person name="Submissions S."/>
        </authorList>
    </citation>
    <scope>NUCLEOTIDE SEQUENCE [LARGE SCALE GENOMIC DNA]</scope>
    <source>
        <strain evidence="3">LNB2</strain>
    </source>
</reference>
<dbReference type="AlphaFoldDB" id="A0A239KKT6"/>
<name>A0A239KKT6_9SPHN</name>